<evidence type="ECO:0000256" key="1">
    <source>
        <dbReference type="SAM" id="SignalP"/>
    </source>
</evidence>
<dbReference type="EMBL" id="CAJNOJ010000224">
    <property type="protein sequence ID" value="CAF1310053.1"/>
    <property type="molecule type" value="Genomic_DNA"/>
</dbReference>
<dbReference type="Proteomes" id="UP000663852">
    <property type="component" value="Unassembled WGS sequence"/>
</dbReference>
<dbReference type="OrthoDB" id="9971904at2759"/>
<protein>
    <recommendedName>
        <fullName evidence="4">DUF4773 domain-containing protein</fullName>
    </recommendedName>
</protein>
<evidence type="ECO:0008006" key="4">
    <source>
        <dbReference type="Google" id="ProtNLM"/>
    </source>
</evidence>
<feature type="chain" id="PRO_5032743628" description="DUF4773 domain-containing protein" evidence="1">
    <location>
        <begin position="19"/>
        <end position="120"/>
    </location>
</feature>
<reference evidence="2" key="1">
    <citation type="submission" date="2021-02" db="EMBL/GenBank/DDBJ databases">
        <authorList>
            <person name="Nowell W R."/>
        </authorList>
    </citation>
    <scope>NUCLEOTIDE SEQUENCE</scope>
</reference>
<evidence type="ECO:0000313" key="3">
    <source>
        <dbReference type="Proteomes" id="UP000663852"/>
    </source>
</evidence>
<proteinExistence type="predicted"/>
<gene>
    <name evidence="2" type="ORF">EDS130_LOCUS31089</name>
</gene>
<name>A0A815EGD3_ADIRI</name>
<feature type="signal peptide" evidence="1">
    <location>
        <begin position="1"/>
        <end position="18"/>
    </location>
</feature>
<comment type="caution">
    <text evidence="2">The sequence shown here is derived from an EMBL/GenBank/DDBJ whole genome shotgun (WGS) entry which is preliminary data.</text>
</comment>
<organism evidence="2 3">
    <name type="scientific">Adineta ricciae</name>
    <name type="common">Rotifer</name>
    <dbReference type="NCBI Taxonomy" id="249248"/>
    <lineage>
        <taxon>Eukaryota</taxon>
        <taxon>Metazoa</taxon>
        <taxon>Spiralia</taxon>
        <taxon>Gnathifera</taxon>
        <taxon>Rotifera</taxon>
        <taxon>Eurotatoria</taxon>
        <taxon>Bdelloidea</taxon>
        <taxon>Adinetida</taxon>
        <taxon>Adinetidae</taxon>
        <taxon>Adineta</taxon>
    </lineage>
</organism>
<keyword evidence="1" id="KW-0732">Signal</keyword>
<evidence type="ECO:0000313" key="2">
    <source>
        <dbReference type="EMBL" id="CAF1310053.1"/>
    </source>
</evidence>
<sequence length="120" mass="13150">MFYSFLFLITLNIATISSYETKPNWSGTFNVTPLCNRDVCCCLSGEVNVKEIAYFFMTLSGKLVGQCNGLSTFFLPAMKPSTFSTKLPIVGVMNLSEDSTLVTVESPLGTHCNGRAVRKS</sequence>
<accession>A0A815EGD3</accession>
<dbReference type="AlphaFoldDB" id="A0A815EGD3"/>